<evidence type="ECO:0000256" key="7">
    <source>
        <dbReference type="ARBA" id="ARBA00023136"/>
    </source>
</evidence>
<comment type="function">
    <text evidence="1">Part of the ABC transporter complex LptBFG involved in the translocation of lipopolysaccharide (LPS) from the inner membrane to the outer membrane.</text>
</comment>
<comment type="similarity">
    <text evidence="3">Belongs to the LptF/LptG family.</text>
</comment>
<feature type="transmembrane region" description="Helical" evidence="9">
    <location>
        <begin position="12"/>
        <end position="33"/>
    </location>
</feature>
<reference evidence="10" key="1">
    <citation type="submission" date="2020-01" db="EMBL/GenBank/DDBJ databases">
        <authorList>
            <person name="Richard D."/>
        </authorList>
    </citation>
    <scope>NUCLEOTIDE SEQUENCE</scope>
    <source>
        <strain evidence="10">JP541</strain>
    </source>
</reference>
<accession>A0A8I0H2L7</accession>
<evidence type="ECO:0000256" key="4">
    <source>
        <dbReference type="ARBA" id="ARBA00022475"/>
    </source>
</evidence>
<dbReference type="InterPro" id="IPR005495">
    <property type="entry name" value="LptG/LptF_permease"/>
</dbReference>
<comment type="subunit">
    <text evidence="8">Component of the lipopolysaccharide transport and assembly complex. The LptBFG transporter is composed of two ATP-binding proteins (LptB) and two transmembrane proteins (LptF and LptG).</text>
</comment>
<dbReference type="AlphaFoldDB" id="A0A8I0H2L7"/>
<gene>
    <name evidence="10" type="ORF">GUH15_01880</name>
</gene>
<keyword evidence="7 9" id="KW-0472">Membrane</keyword>
<evidence type="ECO:0000256" key="3">
    <source>
        <dbReference type="ARBA" id="ARBA00007725"/>
    </source>
</evidence>
<proteinExistence type="inferred from homology"/>
<sequence>GRSLLSWIRPVLQFALPLIILVGVLSTALTPWAKAQIERTTETFQQRDDVNRVSPGRFIETAGGNRVFFIEDADNEGTHIKNI</sequence>
<feature type="non-terminal residue" evidence="10">
    <location>
        <position position="1"/>
    </location>
</feature>
<organism evidence="10 11">
    <name type="scientific">Xanthomonas citri pv. citri</name>
    <dbReference type="NCBI Taxonomy" id="611301"/>
    <lineage>
        <taxon>Bacteria</taxon>
        <taxon>Pseudomonadati</taxon>
        <taxon>Pseudomonadota</taxon>
        <taxon>Gammaproteobacteria</taxon>
        <taxon>Lysobacterales</taxon>
        <taxon>Lysobacteraceae</taxon>
        <taxon>Xanthomonas</taxon>
    </lineage>
</organism>
<evidence type="ECO:0000313" key="11">
    <source>
        <dbReference type="Proteomes" id="UP000653002"/>
    </source>
</evidence>
<evidence type="ECO:0000313" key="10">
    <source>
        <dbReference type="EMBL" id="MBD4334844.1"/>
    </source>
</evidence>
<dbReference type="Proteomes" id="UP000653002">
    <property type="component" value="Unassembled WGS sequence"/>
</dbReference>
<keyword evidence="5 9" id="KW-0812">Transmembrane</keyword>
<name>A0A8I0H2L7_XANCI</name>
<evidence type="ECO:0000256" key="9">
    <source>
        <dbReference type="SAM" id="Phobius"/>
    </source>
</evidence>
<evidence type="ECO:0000256" key="2">
    <source>
        <dbReference type="ARBA" id="ARBA00004651"/>
    </source>
</evidence>
<keyword evidence="6 9" id="KW-1133">Transmembrane helix</keyword>
<dbReference type="GO" id="GO:0005886">
    <property type="term" value="C:plasma membrane"/>
    <property type="evidence" value="ECO:0007669"/>
    <property type="project" value="UniProtKB-SubCell"/>
</dbReference>
<feature type="non-terminal residue" evidence="10">
    <location>
        <position position="83"/>
    </location>
</feature>
<evidence type="ECO:0000256" key="8">
    <source>
        <dbReference type="ARBA" id="ARBA00026081"/>
    </source>
</evidence>
<comment type="subcellular location">
    <subcellularLocation>
        <location evidence="2">Cell membrane</location>
        <topology evidence="2">Multi-pass membrane protein</topology>
    </subcellularLocation>
</comment>
<protein>
    <submittedName>
        <fullName evidence="10">LptF/LptG family permease</fullName>
    </submittedName>
</protein>
<comment type="caution">
    <text evidence="10">The sequence shown here is derived from an EMBL/GenBank/DDBJ whole genome shotgun (WGS) entry which is preliminary data.</text>
</comment>
<dbReference type="Pfam" id="PF03739">
    <property type="entry name" value="LptF_LptG"/>
    <property type="match status" value="1"/>
</dbReference>
<dbReference type="EMBL" id="JAABFR010000118">
    <property type="protein sequence ID" value="MBD4334844.1"/>
    <property type="molecule type" value="Genomic_DNA"/>
</dbReference>
<evidence type="ECO:0000256" key="1">
    <source>
        <dbReference type="ARBA" id="ARBA00002265"/>
    </source>
</evidence>
<keyword evidence="4" id="KW-1003">Cell membrane</keyword>
<evidence type="ECO:0000256" key="5">
    <source>
        <dbReference type="ARBA" id="ARBA00022692"/>
    </source>
</evidence>
<evidence type="ECO:0000256" key="6">
    <source>
        <dbReference type="ARBA" id="ARBA00022989"/>
    </source>
</evidence>